<proteinExistence type="inferred from homology"/>
<keyword evidence="11" id="KW-1185">Reference proteome</keyword>
<name>A0A0J1HJY1_NIACI</name>
<feature type="transmembrane region" description="Helical" evidence="7">
    <location>
        <begin position="6"/>
        <end position="26"/>
    </location>
</feature>
<feature type="domain" description="YetF-like N-terminal transmembrane" evidence="9">
    <location>
        <begin position="9"/>
        <end position="80"/>
    </location>
</feature>
<evidence type="ECO:0000256" key="4">
    <source>
        <dbReference type="ARBA" id="ARBA00022692"/>
    </source>
</evidence>
<keyword evidence="4 7" id="KW-0812">Transmembrane</keyword>
<evidence type="ECO:0000256" key="1">
    <source>
        <dbReference type="ARBA" id="ARBA00004651"/>
    </source>
</evidence>
<feature type="transmembrane region" description="Helical" evidence="7">
    <location>
        <begin position="61"/>
        <end position="83"/>
    </location>
</feature>
<comment type="caution">
    <text evidence="10">The sequence shown here is derived from an EMBL/GenBank/DDBJ whole genome shotgun (WGS) entry which is preliminary data.</text>
</comment>
<keyword evidence="3" id="KW-1003">Cell membrane</keyword>
<comment type="similarity">
    <text evidence="2">Belongs to the UPF0702 family.</text>
</comment>
<evidence type="ECO:0000256" key="5">
    <source>
        <dbReference type="ARBA" id="ARBA00022989"/>
    </source>
</evidence>
<keyword evidence="6 7" id="KW-0472">Membrane</keyword>
<evidence type="ECO:0000259" key="9">
    <source>
        <dbReference type="Pfam" id="PF20730"/>
    </source>
</evidence>
<accession>A0A0J1HJY1</accession>
<dbReference type="AlphaFoldDB" id="A0A0J1HJY1"/>
<dbReference type="OrthoDB" id="1076133at2"/>
<evidence type="ECO:0000256" key="7">
    <source>
        <dbReference type="SAM" id="Phobius"/>
    </source>
</evidence>
<protein>
    <submittedName>
        <fullName evidence="10">Membrane protein</fullName>
    </submittedName>
</protein>
<dbReference type="RefSeq" id="WP_047945101.1">
    <property type="nucleotide sequence ID" value="NZ_JBPCEP010000015.1"/>
</dbReference>
<dbReference type="InterPro" id="IPR007353">
    <property type="entry name" value="DUF421"/>
</dbReference>
<evidence type="ECO:0000313" key="11">
    <source>
        <dbReference type="Proteomes" id="UP000036045"/>
    </source>
</evidence>
<dbReference type="Gene3D" id="3.30.240.20">
    <property type="entry name" value="bsu07140 like domains"/>
    <property type="match status" value="2"/>
</dbReference>
<keyword evidence="5 7" id="KW-1133">Transmembrane helix</keyword>
<dbReference type="InterPro" id="IPR048454">
    <property type="entry name" value="YetF_N"/>
</dbReference>
<dbReference type="PANTHER" id="PTHR34582">
    <property type="entry name" value="UPF0702 TRANSMEMBRANE PROTEIN YCAP"/>
    <property type="match status" value="1"/>
</dbReference>
<dbReference type="Pfam" id="PF04239">
    <property type="entry name" value="DUF421"/>
    <property type="match status" value="1"/>
</dbReference>
<evidence type="ECO:0000259" key="8">
    <source>
        <dbReference type="Pfam" id="PF04239"/>
    </source>
</evidence>
<dbReference type="Proteomes" id="UP000036045">
    <property type="component" value="Unassembled WGS sequence"/>
</dbReference>
<comment type="subcellular location">
    <subcellularLocation>
        <location evidence="1">Cell membrane</location>
        <topology evidence="1">Multi-pass membrane protein</topology>
    </subcellularLocation>
</comment>
<gene>
    <name evidence="10" type="ORF">ABW02_26120</name>
</gene>
<evidence type="ECO:0000256" key="2">
    <source>
        <dbReference type="ARBA" id="ARBA00006448"/>
    </source>
</evidence>
<feature type="domain" description="YetF C-terminal" evidence="8">
    <location>
        <begin position="84"/>
        <end position="216"/>
    </location>
</feature>
<reference evidence="10 11" key="1">
    <citation type="submission" date="2015-05" db="EMBL/GenBank/DDBJ databases">
        <title>Whole genome sequence and identification of bacterial endophytes from Costus igneus.</title>
        <authorList>
            <person name="Lee Y.P."/>
            <person name="Gan H.M."/>
            <person name="Eng W."/>
            <person name="Wheatley M.S."/>
            <person name="Caraballo A."/>
            <person name="Polter S."/>
            <person name="Savka M.A."/>
            <person name="Hudson A.O."/>
        </authorList>
    </citation>
    <scope>NUCLEOTIDE SEQUENCE [LARGE SCALE GENOMIC DNA]</scope>
    <source>
        <strain evidence="10 11">RIT379</strain>
    </source>
</reference>
<evidence type="ECO:0000256" key="6">
    <source>
        <dbReference type="ARBA" id="ARBA00023136"/>
    </source>
</evidence>
<dbReference type="PANTHER" id="PTHR34582:SF5">
    <property type="entry name" value="UPF0702 TRANSMEMBRANE PROTEIN YETF"/>
    <property type="match status" value="1"/>
</dbReference>
<evidence type="ECO:0000256" key="3">
    <source>
        <dbReference type="ARBA" id="ARBA00022475"/>
    </source>
</evidence>
<dbReference type="GO" id="GO:0005886">
    <property type="term" value="C:plasma membrane"/>
    <property type="evidence" value="ECO:0007669"/>
    <property type="project" value="UniProtKB-SubCell"/>
</dbReference>
<dbReference type="PATRIC" id="fig|1397.4.peg.5551"/>
<feature type="transmembrane region" description="Helical" evidence="7">
    <location>
        <begin position="38"/>
        <end position="55"/>
    </location>
</feature>
<dbReference type="EMBL" id="LDPH01000080">
    <property type="protein sequence ID" value="KLV14072.1"/>
    <property type="molecule type" value="Genomic_DNA"/>
</dbReference>
<dbReference type="Pfam" id="PF20730">
    <property type="entry name" value="YetF_N"/>
    <property type="match status" value="1"/>
</dbReference>
<sequence length="227" mass="25983">MEEVNIGLLTIKVIVGFATLFFIIIITGRTSIYQLTPFHLVFVLVLGDLLGNTIYEDKVGIFHFLYAIGLWTFLMFGIEFMTLKNKSTRSLLLGNPNIIIRDGVMDRKLLTKNKLDVNQVLSILRQNNVFSVREVKYGILEANGQISLLLKSKYQKPDKQDLNLPESPVDLPTSLIIDGEILWDNLHELGFDQQWLDNQLTTNGYDNVKRILYADWRESEGIHVSPK</sequence>
<dbReference type="InterPro" id="IPR023090">
    <property type="entry name" value="UPF0702_alpha/beta_dom_sf"/>
</dbReference>
<organism evidence="10 11">
    <name type="scientific">Niallia circulans</name>
    <name type="common">Bacillus circulans</name>
    <dbReference type="NCBI Taxonomy" id="1397"/>
    <lineage>
        <taxon>Bacteria</taxon>
        <taxon>Bacillati</taxon>
        <taxon>Bacillota</taxon>
        <taxon>Bacilli</taxon>
        <taxon>Bacillales</taxon>
        <taxon>Bacillaceae</taxon>
        <taxon>Niallia</taxon>
    </lineage>
</organism>
<evidence type="ECO:0000313" key="10">
    <source>
        <dbReference type="EMBL" id="KLV14072.1"/>
    </source>
</evidence>